<evidence type="ECO:0000313" key="2">
    <source>
        <dbReference type="EMBL" id="OKH27623.1"/>
    </source>
</evidence>
<dbReference type="AlphaFoldDB" id="A0A1U7HVQ2"/>
<sequence>MTQIESNTDVENEDLNVLSADNPLKNPEHDRLGYAPFAKNLADSICKMSPPQGFVTAVYVLLGV</sequence>
<dbReference type="STRING" id="247279.NIES1031_06780"/>
<name>A0A1U7HVQ2_9CHRO</name>
<dbReference type="Proteomes" id="UP000185984">
    <property type="component" value="Unassembled WGS sequence"/>
</dbReference>
<evidence type="ECO:0000256" key="1">
    <source>
        <dbReference type="SAM" id="MobiDB-lite"/>
    </source>
</evidence>
<comment type="caution">
    <text evidence="2">The sequence shown here is derived from an EMBL/GenBank/DDBJ whole genome shotgun (WGS) entry which is preliminary data.</text>
</comment>
<gene>
    <name evidence="2" type="ORF">NIES1031_06780</name>
</gene>
<protein>
    <submittedName>
        <fullName evidence="2">Uncharacterized protein</fullName>
    </submittedName>
</protein>
<reference evidence="2 3" key="1">
    <citation type="submission" date="2016-11" db="EMBL/GenBank/DDBJ databases">
        <title>Draft Genome Sequences of Nine Cyanobacterial Strains from Diverse Habitats.</title>
        <authorList>
            <person name="Zhu T."/>
            <person name="Hou S."/>
            <person name="Lu X."/>
            <person name="Hess W.R."/>
        </authorList>
    </citation>
    <scope>NUCLEOTIDE SEQUENCE [LARGE SCALE GENOMIC DNA]</scope>
    <source>
        <strain evidence="2 3">5.2 s.c.1</strain>
    </source>
</reference>
<accession>A0A1U7HVQ2</accession>
<dbReference type="EMBL" id="MRCC01000005">
    <property type="protein sequence ID" value="OKH27623.1"/>
    <property type="molecule type" value="Genomic_DNA"/>
</dbReference>
<proteinExistence type="predicted"/>
<keyword evidence="3" id="KW-1185">Reference proteome</keyword>
<feature type="region of interest" description="Disordered" evidence="1">
    <location>
        <begin position="1"/>
        <end position="29"/>
    </location>
</feature>
<evidence type="ECO:0000313" key="3">
    <source>
        <dbReference type="Proteomes" id="UP000185984"/>
    </source>
</evidence>
<organism evidence="2 3">
    <name type="scientific">Chroogloeocystis siderophila 5.2 s.c.1</name>
    <dbReference type="NCBI Taxonomy" id="247279"/>
    <lineage>
        <taxon>Bacteria</taxon>
        <taxon>Bacillati</taxon>
        <taxon>Cyanobacteriota</taxon>
        <taxon>Cyanophyceae</taxon>
        <taxon>Oscillatoriophycideae</taxon>
        <taxon>Chroococcales</taxon>
        <taxon>Chroococcaceae</taxon>
        <taxon>Chroogloeocystis</taxon>
    </lineage>
</organism>